<dbReference type="GO" id="GO:0016887">
    <property type="term" value="F:ATP hydrolysis activity"/>
    <property type="evidence" value="ECO:0007669"/>
    <property type="project" value="InterPro"/>
</dbReference>
<dbReference type="InterPro" id="IPR003593">
    <property type="entry name" value="AAA+_ATPase"/>
</dbReference>
<accession>A0A495V9P5</accession>
<dbReference type="RefSeq" id="WP_120796942.1">
    <property type="nucleotide sequence ID" value="NZ_RBXL01000001.1"/>
</dbReference>
<dbReference type="InterPro" id="IPR052026">
    <property type="entry name" value="ExeA_AAA_ATPase_DNA-bind"/>
</dbReference>
<evidence type="ECO:0000256" key="1">
    <source>
        <dbReference type="SAM" id="MobiDB-lite"/>
    </source>
</evidence>
<gene>
    <name evidence="3" type="ORF">BDD21_1893</name>
</gene>
<comment type="caution">
    <text evidence="3">The sequence shown here is derived from an EMBL/GenBank/DDBJ whole genome shotgun (WGS) entry which is preliminary data.</text>
</comment>
<dbReference type="Pfam" id="PF13401">
    <property type="entry name" value="AAA_22"/>
    <property type="match status" value="1"/>
</dbReference>
<organism evidence="3 4">
    <name type="scientific">Thiocapsa rosea</name>
    <dbReference type="NCBI Taxonomy" id="69360"/>
    <lineage>
        <taxon>Bacteria</taxon>
        <taxon>Pseudomonadati</taxon>
        <taxon>Pseudomonadota</taxon>
        <taxon>Gammaproteobacteria</taxon>
        <taxon>Chromatiales</taxon>
        <taxon>Chromatiaceae</taxon>
        <taxon>Thiocapsa</taxon>
    </lineage>
</organism>
<dbReference type="OrthoDB" id="9780149at2"/>
<evidence type="ECO:0000313" key="3">
    <source>
        <dbReference type="EMBL" id="RKT44508.1"/>
    </source>
</evidence>
<feature type="domain" description="AAA+ ATPase" evidence="2">
    <location>
        <begin position="103"/>
        <end position="267"/>
    </location>
</feature>
<dbReference type="CDD" id="cd00267">
    <property type="entry name" value="ABC_ATPase"/>
    <property type="match status" value="1"/>
</dbReference>
<dbReference type="SUPFAM" id="SSF52540">
    <property type="entry name" value="P-loop containing nucleoside triphosphate hydrolases"/>
    <property type="match status" value="1"/>
</dbReference>
<dbReference type="InterPro" id="IPR049945">
    <property type="entry name" value="AAA_22"/>
</dbReference>
<dbReference type="EMBL" id="RBXL01000001">
    <property type="protein sequence ID" value="RKT44508.1"/>
    <property type="molecule type" value="Genomic_DNA"/>
</dbReference>
<keyword evidence="4" id="KW-1185">Reference proteome</keyword>
<sequence length="335" mass="37616">MTKEVRDVKNVVVRKRVRAWAQEGAGNAPDTGVAGESREDATNSTVGNHSMPMNHLKESLEPEHLRHFGLAADPFFDLNDPGDIWRNDRLKLVRAKLEQAIEHQEIAVVTGNFGAGKSTILRHCLGALARRGRVRIITPDRLNRREMTGDMLTAGILDELASDERRPREVVKRDRLAKRLLSQAIERGERPVLVIDEAHDLRDQVIISLKRLWDSGLFLRTLAIVLVGAGGKDEAGRSWGLRWELESNPDLREFSERTRLIDLGRMVDDLPDYLAWRFGRVGVELGAVFEGLAVTDLVERARTPQLLNTLAVKAMKAAYIDGHRRVMAHHVGAVH</sequence>
<dbReference type="PANTHER" id="PTHR35894:SF1">
    <property type="entry name" value="PHOSPHORIBULOKINASE _ URIDINE KINASE FAMILY"/>
    <property type="match status" value="1"/>
</dbReference>
<dbReference type="Gene3D" id="3.40.50.300">
    <property type="entry name" value="P-loop containing nucleotide triphosphate hydrolases"/>
    <property type="match status" value="1"/>
</dbReference>
<dbReference type="Proteomes" id="UP000274556">
    <property type="component" value="Unassembled WGS sequence"/>
</dbReference>
<dbReference type="InterPro" id="IPR027417">
    <property type="entry name" value="P-loop_NTPase"/>
</dbReference>
<dbReference type="PANTHER" id="PTHR35894">
    <property type="entry name" value="GENERAL SECRETION PATHWAY PROTEIN A-RELATED"/>
    <property type="match status" value="1"/>
</dbReference>
<dbReference type="SMART" id="SM00382">
    <property type="entry name" value="AAA"/>
    <property type="match status" value="1"/>
</dbReference>
<reference evidence="3 4" key="1">
    <citation type="submission" date="2018-10" db="EMBL/GenBank/DDBJ databases">
        <title>Genomic Encyclopedia of Archaeal and Bacterial Type Strains, Phase II (KMG-II): from individual species to whole genera.</title>
        <authorList>
            <person name="Goeker M."/>
        </authorList>
    </citation>
    <scope>NUCLEOTIDE SEQUENCE [LARGE SCALE GENOMIC DNA]</scope>
    <source>
        <strain evidence="3 4">DSM 235</strain>
    </source>
</reference>
<name>A0A495V9P5_9GAMM</name>
<evidence type="ECO:0000313" key="4">
    <source>
        <dbReference type="Proteomes" id="UP000274556"/>
    </source>
</evidence>
<protein>
    <submittedName>
        <fullName evidence="3">Type II secretion system protein A</fullName>
    </submittedName>
</protein>
<evidence type="ECO:0000259" key="2">
    <source>
        <dbReference type="SMART" id="SM00382"/>
    </source>
</evidence>
<proteinExistence type="predicted"/>
<feature type="region of interest" description="Disordered" evidence="1">
    <location>
        <begin position="23"/>
        <end position="52"/>
    </location>
</feature>
<dbReference type="AlphaFoldDB" id="A0A495V9P5"/>